<accession>Q178V5</accession>
<evidence type="ECO:0000313" key="3">
    <source>
        <dbReference type="Proteomes" id="UP000682892"/>
    </source>
</evidence>
<protein>
    <submittedName>
        <fullName evidence="2">AAEL005757-PA</fullName>
    </submittedName>
</protein>
<sequence>SCIVINDGKTAVYLYETVEVLSLDGAETQRSLWRSSKITHGPLDTTSPGGISQRGRKQSTVHATFQPIEHSVVASTVANSAALLIDDVTTALRPNQQMKLRKSIASHHQKIPRAKSKPSSYQQPMFRGIIISVSGLFSKTPRDPRGPPSWANVTYK</sequence>
<dbReference type="EMBL" id="CH477358">
    <property type="protein sequence ID" value="EAT42744.1"/>
    <property type="molecule type" value="Genomic_DNA"/>
</dbReference>
<dbReference type="PaxDb" id="7159-AAEL005757-PA"/>
<gene>
    <name evidence="2" type="ORF">AaeL_AAEL005757</name>
</gene>
<dbReference type="Proteomes" id="UP000682892">
    <property type="component" value="Unassembled WGS sequence"/>
</dbReference>
<dbReference type="HOGENOM" id="CLU_1691077_0_0_1"/>
<organism evidence="2 3">
    <name type="scientific">Aedes aegypti</name>
    <name type="common">Yellowfever mosquito</name>
    <name type="synonym">Culex aegypti</name>
    <dbReference type="NCBI Taxonomy" id="7159"/>
    <lineage>
        <taxon>Eukaryota</taxon>
        <taxon>Metazoa</taxon>
        <taxon>Ecdysozoa</taxon>
        <taxon>Arthropoda</taxon>
        <taxon>Hexapoda</taxon>
        <taxon>Insecta</taxon>
        <taxon>Pterygota</taxon>
        <taxon>Neoptera</taxon>
        <taxon>Endopterygota</taxon>
        <taxon>Diptera</taxon>
        <taxon>Nematocera</taxon>
        <taxon>Culicoidea</taxon>
        <taxon>Culicidae</taxon>
        <taxon>Culicinae</taxon>
        <taxon>Aedini</taxon>
        <taxon>Aedes</taxon>
        <taxon>Stegomyia</taxon>
    </lineage>
</organism>
<feature type="region of interest" description="Disordered" evidence="1">
    <location>
        <begin position="137"/>
        <end position="156"/>
    </location>
</feature>
<proteinExistence type="predicted"/>
<evidence type="ECO:0000313" key="2">
    <source>
        <dbReference type="EMBL" id="EAT42744.1"/>
    </source>
</evidence>
<reference evidence="2" key="2">
    <citation type="journal article" date="2007" name="Science">
        <title>Genome sequence of Aedes aegypti, a major arbovirus vector.</title>
        <authorList>
            <person name="Nene V."/>
            <person name="Wortman J.R."/>
            <person name="Lawson D."/>
            <person name="Haas B."/>
            <person name="Kodira C."/>
            <person name="Tu Z.J."/>
            <person name="Loftus B."/>
            <person name="Xi Z."/>
            <person name="Megy K."/>
            <person name="Grabherr M."/>
            <person name="Ren Q."/>
            <person name="Zdobnov E.M."/>
            <person name="Lobo N.F."/>
            <person name="Campbell K.S."/>
            <person name="Brown S.E."/>
            <person name="Bonaldo M.F."/>
            <person name="Zhu J."/>
            <person name="Sinkins S.P."/>
            <person name="Hogenkamp D.G."/>
            <person name="Amedeo P."/>
            <person name="Arensburger P."/>
            <person name="Atkinson P.W."/>
            <person name="Bidwell S."/>
            <person name="Biedler J."/>
            <person name="Birney E."/>
            <person name="Bruggner R.V."/>
            <person name="Costas J."/>
            <person name="Coy M.R."/>
            <person name="Crabtree J."/>
            <person name="Crawford M."/>
            <person name="Debruyn B."/>
            <person name="Decaprio D."/>
            <person name="Eiglmeier K."/>
            <person name="Eisenstadt E."/>
            <person name="El-Dorry H."/>
            <person name="Gelbart W.M."/>
            <person name="Gomes S.L."/>
            <person name="Hammond M."/>
            <person name="Hannick L.I."/>
            <person name="Hogan J.R."/>
            <person name="Holmes M.H."/>
            <person name="Jaffe D."/>
            <person name="Johnston J.S."/>
            <person name="Kennedy R.C."/>
            <person name="Koo H."/>
            <person name="Kravitz S."/>
            <person name="Kriventseva E.V."/>
            <person name="Kulp D."/>
            <person name="Labutti K."/>
            <person name="Lee E."/>
            <person name="Li S."/>
            <person name="Lovin D.D."/>
            <person name="Mao C."/>
            <person name="Mauceli E."/>
            <person name="Menck C.F."/>
            <person name="Miller J.R."/>
            <person name="Montgomery P."/>
            <person name="Mori A."/>
            <person name="Nascimento A.L."/>
            <person name="Naveira H.F."/>
            <person name="Nusbaum C."/>
            <person name="O'leary S."/>
            <person name="Orvis J."/>
            <person name="Pertea M."/>
            <person name="Quesneville H."/>
            <person name="Reidenbach K.R."/>
            <person name="Rogers Y.H."/>
            <person name="Roth C.W."/>
            <person name="Schneider J.R."/>
            <person name="Schatz M."/>
            <person name="Shumway M."/>
            <person name="Stanke M."/>
            <person name="Stinson E.O."/>
            <person name="Tubio J.M."/>
            <person name="Vanzee J.P."/>
            <person name="Verjovski-Almeida S."/>
            <person name="Werner D."/>
            <person name="White O."/>
            <person name="Wyder S."/>
            <person name="Zeng Q."/>
            <person name="Zhao Q."/>
            <person name="Zhao Y."/>
            <person name="Hill C.A."/>
            <person name="Raikhel A.S."/>
            <person name="Soares M.B."/>
            <person name="Knudson D.L."/>
            <person name="Lee N.H."/>
            <person name="Galagan J."/>
            <person name="Salzberg S.L."/>
            <person name="Paulsen I.T."/>
            <person name="Dimopoulos G."/>
            <person name="Collins F.H."/>
            <person name="Birren B."/>
            <person name="Fraser-Liggett C.M."/>
            <person name="Severson D.W."/>
        </authorList>
    </citation>
    <scope>NUCLEOTIDE SEQUENCE [LARGE SCALE GENOMIC DNA]</scope>
    <source>
        <strain evidence="2">Liverpool</strain>
    </source>
</reference>
<feature type="region of interest" description="Disordered" evidence="1">
    <location>
        <begin position="37"/>
        <end position="57"/>
    </location>
</feature>
<feature type="non-terminal residue" evidence="2">
    <location>
        <position position="156"/>
    </location>
</feature>
<feature type="compositionally biased region" description="Polar residues" evidence="1">
    <location>
        <begin position="37"/>
        <end position="50"/>
    </location>
</feature>
<reference evidence="2" key="1">
    <citation type="submission" date="2005-10" db="EMBL/GenBank/DDBJ databases">
        <authorList>
            <person name="Loftus B.J."/>
            <person name="Nene V.M."/>
            <person name="Hannick L.I."/>
            <person name="Bidwell S."/>
            <person name="Haas B."/>
            <person name="Amedeo P."/>
            <person name="Orvis J."/>
            <person name="Wortman J.R."/>
            <person name="White O.R."/>
            <person name="Salzberg S."/>
            <person name="Shumway M."/>
            <person name="Koo H."/>
            <person name="Zhao Y."/>
            <person name="Holmes M."/>
            <person name="Miller J."/>
            <person name="Schatz M."/>
            <person name="Pop M."/>
            <person name="Pai G."/>
            <person name="Utterback T."/>
            <person name="Rogers Y.-H."/>
            <person name="Kravitz S."/>
            <person name="Fraser C.M."/>
        </authorList>
    </citation>
    <scope>NUCLEOTIDE SEQUENCE</scope>
    <source>
        <strain evidence="2">Liverpool</strain>
    </source>
</reference>
<dbReference type="AlphaFoldDB" id="Q178V5"/>
<name>Q178V5_AEDAE</name>
<reference evidence="2" key="3">
    <citation type="submission" date="2012-09" db="EMBL/GenBank/DDBJ databases">
        <authorList>
            <consortium name="VectorBase"/>
        </authorList>
    </citation>
    <scope>NUCLEOTIDE SEQUENCE</scope>
    <source>
        <strain evidence="2">Liverpool</strain>
    </source>
</reference>
<evidence type="ECO:0000256" key="1">
    <source>
        <dbReference type="SAM" id="MobiDB-lite"/>
    </source>
</evidence>